<keyword evidence="3" id="KW-1185">Reference proteome</keyword>
<feature type="transmembrane region" description="Helical" evidence="1">
    <location>
        <begin position="60"/>
        <end position="80"/>
    </location>
</feature>
<dbReference type="WBParaSite" id="MCU_011266-RA">
    <property type="protein sequence ID" value="MCU_011266-RA"/>
    <property type="gene ID" value="MCU_011266"/>
</dbReference>
<proteinExistence type="predicted"/>
<name>A0A0R3U9I9_MESCO</name>
<accession>A0A0R3U9I9</accession>
<keyword evidence="1" id="KW-0472">Membrane</keyword>
<sequence>MVTNQPAVQVLRYDETIDFNNAEFVKHVGALGDGRLCITINIDAPPPTHTHTHTPRGTTIIFTLFTLTSHATVGFANVYINHVGEFVRISVHICPYMMLHLRVLALILLCSVLSSGSTVHLDPESQKLLQELSDSIEDMEIFADTDNVLEAARIGNWVRRKWDNFRRSRAGRWLKHKLINWLEKN</sequence>
<evidence type="ECO:0000256" key="1">
    <source>
        <dbReference type="SAM" id="Phobius"/>
    </source>
</evidence>
<gene>
    <name evidence="2" type="ORF">MCOS_LOCUS3588</name>
</gene>
<dbReference type="Proteomes" id="UP000267029">
    <property type="component" value="Unassembled WGS sequence"/>
</dbReference>
<dbReference type="AlphaFoldDB" id="A0A0R3U9I9"/>
<evidence type="ECO:0000313" key="2">
    <source>
        <dbReference type="EMBL" id="VDD77585.1"/>
    </source>
</evidence>
<dbReference type="OrthoDB" id="16290at2759"/>
<evidence type="ECO:0000313" key="3">
    <source>
        <dbReference type="Proteomes" id="UP000267029"/>
    </source>
</evidence>
<reference evidence="4" key="2">
    <citation type="submission" date="2019-11" db="UniProtKB">
        <authorList>
            <consortium name="WormBaseParasite"/>
        </authorList>
    </citation>
    <scope>IDENTIFICATION</scope>
</reference>
<reference evidence="2 3" key="1">
    <citation type="submission" date="2018-10" db="EMBL/GenBank/DDBJ databases">
        <authorList>
            <consortium name="Pathogen Informatics"/>
        </authorList>
    </citation>
    <scope>NUCLEOTIDE SEQUENCE [LARGE SCALE GENOMIC DNA]</scope>
</reference>
<feature type="transmembrane region" description="Helical" evidence="1">
    <location>
        <begin position="101"/>
        <end position="121"/>
    </location>
</feature>
<keyword evidence="1" id="KW-1133">Transmembrane helix</keyword>
<dbReference type="EMBL" id="UXSR01000865">
    <property type="protein sequence ID" value="VDD77585.1"/>
    <property type="molecule type" value="Genomic_DNA"/>
</dbReference>
<protein>
    <submittedName>
        <fullName evidence="4">Secreted protein</fullName>
    </submittedName>
</protein>
<keyword evidence="1" id="KW-0812">Transmembrane</keyword>
<organism evidence="2 3">
    <name type="scientific">Mesocestoides corti</name>
    <name type="common">Flatworm</name>
    <dbReference type="NCBI Taxonomy" id="53468"/>
    <lineage>
        <taxon>Eukaryota</taxon>
        <taxon>Metazoa</taxon>
        <taxon>Spiralia</taxon>
        <taxon>Lophotrochozoa</taxon>
        <taxon>Platyhelminthes</taxon>
        <taxon>Cestoda</taxon>
        <taxon>Eucestoda</taxon>
        <taxon>Cyclophyllidea</taxon>
        <taxon>Mesocestoididae</taxon>
        <taxon>Mesocestoides</taxon>
    </lineage>
</organism>
<evidence type="ECO:0000313" key="4">
    <source>
        <dbReference type="WBParaSite" id="MCU_011266-RA"/>
    </source>
</evidence>
<dbReference type="STRING" id="53468.A0A0R3U9I9"/>